<name>A0A9P6RKM6_9FUNG</name>
<feature type="compositionally biased region" description="Polar residues" evidence="1">
    <location>
        <begin position="545"/>
        <end position="558"/>
    </location>
</feature>
<evidence type="ECO:0000256" key="1">
    <source>
        <dbReference type="SAM" id="MobiDB-lite"/>
    </source>
</evidence>
<dbReference type="AlphaFoldDB" id="A0A9P6RKM6"/>
<gene>
    <name evidence="2" type="ORF">BGZ99_004097</name>
</gene>
<accession>A0A9P6RKM6</accession>
<feature type="region of interest" description="Disordered" evidence="1">
    <location>
        <begin position="216"/>
        <end position="481"/>
    </location>
</feature>
<keyword evidence="3" id="KW-1185">Reference proteome</keyword>
<feature type="compositionally biased region" description="Low complexity" evidence="1">
    <location>
        <begin position="533"/>
        <end position="544"/>
    </location>
</feature>
<feature type="compositionally biased region" description="Low complexity" evidence="1">
    <location>
        <begin position="216"/>
        <end position="229"/>
    </location>
</feature>
<sequence length="585" mass="61374">MYSPVLRNTDIDIGCFADNNSINSINSLGSAYERSSTSSSISGWAPRARSSSVSSHGSNDSVNLDALIASGSDINEECPLDLEEGDDVEWAKEQQQQRAMMEREAADGLPRSRTTTGESDVDMLQYDDHEVVDFWRDSEMPETEDDEKFDEALRDFSQMAMRSPAAGVRGLAMTSNSTLLSRFPDGRNPYDLEADYMDTPAGLLAGNRSSTLSNYSNYSNTSSNRSSISKFPASASASGLKAPSSRLVQPGARSMLAQPKAGAKSGIARPSGLQAPKAGSSVPRSGLQAPRAGSSVTTARGSSIAKPGASSMAAPGRTGIPATRGASAVSRMPSNTTTRPGVKSQIAPPATPRRNTTGAASAISPNRQSLLPAPSSIPSRNRSATTLGRAASISSHLTSPHRSATSSNLLASPTRTDRQSGSSYMISPTSSQSSTSSLQSLAMSSSGRDNVTPLSQRLSNATGTSQLRSNSGMTGRSMSMYGSSSLLVGRDSYQQYHHQDEEEDYSVLTPPQSPSSSKTGSRVLTGIPRSGIAAPSRLAAPLPATRNNRALSPSNSGGHMSMLPRPNSPAARMTSGLISPRAGRH</sequence>
<comment type="caution">
    <text evidence="2">The sequence shown here is derived from an EMBL/GenBank/DDBJ whole genome shotgun (WGS) entry which is preliminary data.</text>
</comment>
<evidence type="ECO:0000313" key="3">
    <source>
        <dbReference type="Proteomes" id="UP000738325"/>
    </source>
</evidence>
<evidence type="ECO:0000313" key="2">
    <source>
        <dbReference type="EMBL" id="KAG0321154.1"/>
    </source>
</evidence>
<protein>
    <submittedName>
        <fullName evidence="2">Uncharacterized protein</fullName>
    </submittedName>
</protein>
<feature type="compositionally biased region" description="Polar residues" evidence="1">
    <location>
        <begin position="353"/>
        <end position="369"/>
    </location>
</feature>
<feature type="compositionally biased region" description="Polar residues" evidence="1">
    <location>
        <begin position="376"/>
        <end position="414"/>
    </location>
</feature>
<organism evidence="2 3">
    <name type="scientific">Dissophora globulifera</name>
    <dbReference type="NCBI Taxonomy" id="979702"/>
    <lineage>
        <taxon>Eukaryota</taxon>
        <taxon>Fungi</taxon>
        <taxon>Fungi incertae sedis</taxon>
        <taxon>Mucoromycota</taxon>
        <taxon>Mortierellomycotina</taxon>
        <taxon>Mortierellomycetes</taxon>
        <taxon>Mortierellales</taxon>
        <taxon>Mortierellaceae</taxon>
        <taxon>Dissophora</taxon>
    </lineage>
</organism>
<feature type="region of interest" description="Disordered" evidence="1">
    <location>
        <begin position="39"/>
        <end position="60"/>
    </location>
</feature>
<feature type="region of interest" description="Disordered" evidence="1">
    <location>
        <begin position="497"/>
        <end position="585"/>
    </location>
</feature>
<dbReference type="EMBL" id="JAAAIP010000254">
    <property type="protein sequence ID" value="KAG0321154.1"/>
    <property type="molecule type" value="Genomic_DNA"/>
</dbReference>
<feature type="compositionally biased region" description="Low complexity" evidence="1">
    <location>
        <begin position="50"/>
        <end position="60"/>
    </location>
</feature>
<dbReference type="OrthoDB" id="2447841at2759"/>
<feature type="compositionally biased region" description="Low complexity" evidence="1">
    <location>
        <begin position="422"/>
        <end position="446"/>
    </location>
</feature>
<feature type="compositionally biased region" description="Polar residues" evidence="1">
    <location>
        <begin position="447"/>
        <end position="481"/>
    </location>
</feature>
<proteinExistence type="predicted"/>
<dbReference type="Proteomes" id="UP000738325">
    <property type="component" value="Unassembled WGS sequence"/>
</dbReference>
<reference evidence="2" key="1">
    <citation type="journal article" date="2020" name="Fungal Divers.">
        <title>Resolving the Mortierellaceae phylogeny through synthesis of multi-gene phylogenetics and phylogenomics.</title>
        <authorList>
            <person name="Vandepol N."/>
            <person name="Liber J."/>
            <person name="Desiro A."/>
            <person name="Na H."/>
            <person name="Kennedy M."/>
            <person name="Barry K."/>
            <person name="Grigoriev I.V."/>
            <person name="Miller A.N."/>
            <person name="O'Donnell K."/>
            <person name="Stajich J.E."/>
            <person name="Bonito G."/>
        </authorList>
    </citation>
    <scope>NUCLEOTIDE SEQUENCE</scope>
    <source>
        <strain evidence="2">REB-010B</strain>
    </source>
</reference>